<dbReference type="InParanoid" id="A0A1Y5RLB4"/>
<dbReference type="UniPathway" id="UPA00219"/>
<dbReference type="GO" id="GO:0009252">
    <property type="term" value="P:peptidoglycan biosynthetic process"/>
    <property type="evidence" value="ECO:0007669"/>
    <property type="project" value="UniProtKB-UniPathway"/>
</dbReference>
<proteinExistence type="inferred from homology"/>
<evidence type="ECO:0000256" key="3">
    <source>
        <dbReference type="ARBA" id="ARBA00022679"/>
    </source>
</evidence>
<dbReference type="OrthoDB" id="9804204at2"/>
<protein>
    <submittedName>
        <fullName evidence="9">L,D-transpeptidase catalytic domain</fullName>
    </submittedName>
</protein>
<name>A0A1Y5RLB4_9PROT</name>
<dbReference type="PANTHER" id="PTHR38589:SF1">
    <property type="entry name" value="BLR0621 PROTEIN"/>
    <property type="match status" value="1"/>
</dbReference>
<dbReference type="AlphaFoldDB" id="A0A1Y5RLB4"/>
<evidence type="ECO:0000313" key="9">
    <source>
        <dbReference type="EMBL" id="SLN20239.1"/>
    </source>
</evidence>
<keyword evidence="6 7" id="KW-0961">Cell wall biogenesis/degradation</keyword>
<keyword evidence="4 7" id="KW-0133">Cell shape</keyword>
<evidence type="ECO:0000259" key="8">
    <source>
        <dbReference type="PROSITE" id="PS52029"/>
    </source>
</evidence>
<dbReference type="PANTHER" id="PTHR38589">
    <property type="entry name" value="BLR0621 PROTEIN"/>
    <property type="match status" value="1"/>
</dbReference>
<gene>
    <name evidence="9" type="ORF">OCH7691_00486</name>
</gene>
<comment type="pathway">
    <text evidence="1 7">Cell wall biogenesis; peptidoglycan biosynthesis.</text>
</comment>
<accession>A0A1Y5RLB4</accession>
<dbReference type="GO" id="GO:0071555">
    <property type="term" value="P:cell wall organization"/>
    <property type="evidence" value="ECO:0007669"/>
    <property type="project" value="UniProtKB-UniRule"/>
</dbReference>
<feature type="active site" description="Proton donor/acceptor" evidence="7">
    <location>
        <position position="130"/>
    </location>
</feature>
<feature type="active site" description="Nucleophile" evidence="7">
    <location>
        <position position="142"/>
    </location>
</feature>
<comment type="similarity">
    <text evidence="2">Belongs to the YkuD family.</text>
</comment>
<dbReference type="Pfam" id="PF03734">
    <property type="entry name" value="YkuD"/>
    <property type="match status" value="1"/>
</dbReference>
<evidence type="ECO:0000256" key="2">
    <source>
        <dbReference type="ARBA" id="ARBA00005992"/>
    </source>
</evidence>
<keyword evidence="10" id="KW-1185">Reference proteome</keyword>
<dbReference type="PROSITE" id="PS52029">
    <property type="entry name" value="LD_TPASE"/>
    <property type="match status" value="1"/>
</dbReference>
<dbReference type="InterPro" id="IPR005490">
    <property type="entry name" value="LD_TPept_cat_dom"/>
</dbReference>
<evidence type="ECO:0000256" key="6">
    <source>
        <dbReference type="ARBA" id="ARBA00023316"/>
    </source>
</evidence>
<evidence type="ECO:0000256" key="5">
    <source>
        <dbReference type="ARBA" id="ARBA00022984"/>
    </source>
</evidence>
<keyword evidence="5 7" id="KW-0573">Peptidoglycan synthesis</keyword>
<sequence>MARRDLIVRDGTLEFAGRRYRCAIGCGGIVSDKHEGDGGTPVGRFPLRRVYYRPDRIATPAILLPVLALEPDDGWCDDPADPAYNQPVRLPFAASHERLWRDDELYDLIVVVGHNDDPVVPGAGSAIFLHVARRDYSPTEGCVALAREDLAELLGMLGPDCDLVIAPAD</sequence>
<evidence type="ECO:0000313" key="10">
    <source>
        <dbReference type="Proteomes" id="UP000193200"/>
    </source>
</evidence>
<dbReference type="GO" id="GO:0004180">
    <property type="term" value="F:carboxypeptidase activity"/>
    <property type="evidence" value="ECO:0007669"/>
    <property type="project" value="UniProtKB-ARBA"/>
</dbReference>
<keyword evidence="3" id="KW-0808">Transferase</keyword>
<evidence type="ECO:0000256" key="4">
    <source>
        <dbReference type="ARBA" id="ARBA00022960"/>
    </source>
</evidence>
<evidence type="ECO:0000256" key="7">
    <source>
        <dbReference type="PROSITE-ProRule" id="PRU01373"/>
    </source>
</evidence>
<dbReference type="EMBL" id="FWFR01000001">
    <property type="protein sequence ID" value="SLN20239.1"/>
    <property type="molecule type" value="Genomic_DNA"/>
</dbReference>
<dbReference type="GO" id="GO:0016740">
    <property type="term" value="F:transferase activity"/>
    <property type="evidence" value="ECO:0007669"/>
    <property type="project" value="UniProtKB-KW"/>
</dbReference>
<dbReference type="Proteomes" id="UP000193200">
    <property type="component" value="Unassembled WGS sequence"/>
</dbReference>
<dbReference type="GO" id="GO:0008360">
    <property type="term" value="P:regulation of cell shape"/>
    <property type="evidence" value="ECO:0007669"/>
    <property type="project" value="UniProtKB-UniRule"/>
</dbReference>
<dbReference type="InterPro" id="IPR038063">
    <property type="entry name" value="Transpep_catalytic_dom"/>
</dbReference>
<reference evidence="9 10" key="1">
    <citation type="submission" date="2017-03" db="EMBL/GenBank/DDBJ databases">
        <authorList>
            <person name="Afonso C.L."/>
            <person name="Miller P.J."/>
            <person name="Scott M.A."/>
            <person name="Spackman E."/>
            <person name="Goraichik I."/>
            <person name="Dimitrov K.M."/>
            <person name="Suarez D.L."/>
            <person name="Swayne D.E."/>
        </authorList>
    </citation>
    <scope>NUCLEOTIDE SEQUENCE [LARGE SCALE GENOMIC DNA]</scope>
    <source>
        <strain evidence="9 10">CECT 7691</strain>
    </source>
</reference>
<feature type="domain" description="L,D-TPase catalytic" evidence="8">
    <location>
        <begin position="1"/>
        <end position="166"/>
    </location>
</feature>
<dbReference type="RefSeq" id="WP_085881822.1">
    <property type="nucleotide sequence ID" value="NZ_FWFR01000001.1"/>
</dbReference>
<organism evidence="9 10">
    <name type="scientific">Oceanibacterium hippocampi</name>
    <dbReference type="NCBI Taxonomy" id="745714"/>
    <lineage>
        <taxon>Bacteria</taxon>
        <taxon>Pseudomonadati</taxon>
        <taxon>Pseudomonadota</taxon>
        <taxon>Alphaproteobacteria</taxon>
        <taxon>Sneathiellales</taxon>
        <taxon>Sneathiellaceae</taxon>
        <taxon>Oceanibacterium</taxon>
    </lineage>
</organism>
<evidence type="ECO:0000256" key="1">
    <source>
        <dbReference type="ARBA" id="ARBA00004752"/>
    </source>
</evidence>
<dbReference type="SUPFAM" id="SSF141523">
    <property type="entry name" value="L,D-transpeptidase catalytic domain-like"/>
    <property type="match status" value="1"/>
</dbReference>